<dbReference type="InterPro" id="IPR001845">
    <property type="entry name" value="HTH_ArsR_DNA-bd_dom"/>
</dbReference>
<dbReference type="Gene3D" id="1.10.10.10">
    <property type="entry name" value="Winged helix-like DNA-binding domain superfamily/Winged helix DNA-binding domain"/>
    <property type="match status" value="1"/>
</dbReference>
<dbReference type="GO" id="GO:0003700">
    <property type="term" value="F:DNA-binding transcription factor activity"/>
    <property type="evidence" value="ECO:0007669"/>
    <property type="project" value="InterPro"/>
</dbReference>
<dbReference type="EMBL" id="CP013118">
    <property type="protein sequence ID" value="ALO14756.1"/>
    <property type="molecule type" value="Genomic_DNA"/>
</dbReference>
<dbReference type="InterPro" id="IPR036388">
    <property type="entry name" value="WH-like_DNA-bd_sf"/>
</dbReference>
<keyword evidence="3" id="KW-1185">Reference proteome</keyword>
<protein>
    <recommendedName>
        <fullName evidence="1">HTH arsR-type domain-containing protein</fullName>
    </recommendedName>
</protein>
<dbReference type="InterPro" id="IPR036390">
    <property type="entry name" value="WH_DNA-bd_sf"/>
</dbReference>
<accession>A0A0S2HXP9</accession>
<evidence type="ECO:0000259" key="1">
    <source>
        <dbReference type="PROSITE" id="PS50987"/>
    </source>
</evidence>
<dbReference type="AlphaFoldDB" id="A0A0S2HXP9"/>
<dbReference type="RefSeq" id="WP_057952271.1">
    <property type="nucleotide sequence ID" value="NZ_CP013118.1"/>
</dbReference>
<evidence type="ECO:0000313" key="3">
    <source>
        <dbReference type="Proteomes" id="UP000064893"/>
    </source>
</evidence>
<gene>
    <name evidence="2" type="ORF">L21SP5_01092</name>
</gene>
<organism evidence="2 3">
    <name type="scientific">Salinivirga cyanobacteriivorans</name>
    <dbReference type="NCBI Taxonomy" id="1307839"/>
    <lineage>
        <taxon>Bacteria</taxon>
        <taxon>Pseudomonadati</taxon>
        <taxon>Bacteroidota</taxon>
        <taxon>Bacteroidia</taxon>
        <taxon>Bacteroidales</taxon>
        <taxon>Salinivirgaceae</taxon>
        <taxon>Salinivirga</taxon>
    </lineage>
</organism>
<sequence length="64" mass="7273">MNELLQDKTNQKILELLEQNNDMTLGGIVKNLGISAERGLQHMISLKRQGLVKVEDHSRYALNL</sequence>
<feature type="domain" description="HTH arsR-type" evidence="1">
    <location>
        <begin position="1"/>
        <end position="64"/>
    </location>
</feature>
<dbReference type="SUPFAM" id="SSF46785">
    <property type="entry name" value="Winged helix' DNA-binding domain"/>
    <property type="match status" value="1"/>
</dbReference>
<proteinExistence type="predicted"/>
<dbReference type="Pfam" id="PF13412">
    <property type="entry name" value="HTH_24"/>
    <property type="match status" value="1"/>
</dbReference>
<evidence type="ECO:0000313" key="2">
    <source>
        <dbReference type="EMBL" id="ALO14756.1"/>
    </source>
</evidence>
<dbReference type="PROSITE" id="PS50987">
    <property type="entry name" value="HTH_ARSR_2"/>
    <property type="match status" value="1"/>
</dbReference>
<dbReference type="Proteomes" id="UP000064893">
    <property type="component" value="Chromosome"/>
</dbReference>
<dbReference type="KEGG" id="blq:L21SP5_01092"/>
<name>A0A0S2HXP9_9BACT</name>
<reference evidence="2 3" key="1">
    <citation type="submission" date="2015-11" db="EMBL/GenBank/DDBJ databases">
        <title>Description and complete genome sequence of a novel strain predominating in hypersaline microbial mats and representing a new family of the Bacteriodetes phylum.</title>
        <authorList>
            <person name="Spring S."/>
            <person name="Bunk B."/>
            <person name="Sproer C."/>
            <person name="Klenk H.-P."/>
        </authorList>
    </citation>
    <scope>NUCLEOTIDE SEQUENCE [LARGE SCALE GENOMIC DNA]</scope>
    <source>
        <strain evidence="2 3">L21-Spi-D4</strain>
    </source>
</reference>